<sequence>MISLVPTTIGNDVGVGVGSPCWLHSEVVSRREPRGWSVVVVAGLLALGCTPISSTSQVSASITNSFSI</sequence>
<dbReference type="EMBL" id="JACGCM010000568">
    <property type="protein sequence ID" value="KAF6170599.1"/>
    <property type="molecule type" value="Genomic_DNA"/>
</dbReference>
<proteinExistence type="predicted"/>
<comment type="caution">
    <text evidence="1">The sequence shown here is derived from an EMBL/GenBank/DDBJ whole genome shotgun (WGS) entry which is preliminary data.</text>
</comment>
<protein>
    <submittedName>
        <fullName evidence="1">Uncharacterized protein</fullName>
    </submittedName>
</protein>
<name>A0A7J7NTW9_9MAGN</name>
<gene>
    <name evidence="1" type="ORF">GIB67_017848</name>
</gene>
<keyword evidence="2" id="KW-1185">Reference proteome</keyword>
<feature type="non-terminal residue" evidence="1">
    <location>
        <position position="68"/>
    </location>
</feature>
<dbReference type="OrthoDB" id="1696305at2759"/>
<dbReference type="Proteomes" id="UP000541444">
    <property type="component" value="Unassembled WGS sequence"/>
</dbReference>
<dbReference type="AlphaFoldDB" id="A0A7J7NTW9"/>
<organism evidence="1 2">
    <name type="scientific">Kingdonia uniflora</name>
    <dbReference type="NCBI Taxonomy" id="39325"/>
    <lineage>
        <taxon>Eukaryota</taxon>
        <taxon>Viridiplantae</taxon>
        <taxon>Streptophyta</taxon>
        <taxon>Embryophyta</taxon>
        <taxon>Tracheophyta</taxon>
        <taxon>Spermatophyta</taxon>
        <taxon>Magnoliopsida</taxon>
        <taxon>Ranunculales</taxon>
        <taxon>Circaeasteraceae</taxon>
        <taxon>Kingdonia</taxon>
    </lineage>
</organism>
<evidence type="ECO:0000313" key="1">
    <source>
        <dbReference type="EMBL" id="KAF6170599.1"/>
    </source>
</evidence>
<reference evidence="1 2" key="1">
    <citation type="journal article" date="2020" name="IScience">
        <title>Genome Sequencing of the Endangered Kingdonia uniflora (Circaeasteraceae, Ranunculales) Reveals Potential Mechanisms of Evolutionary Specialization.</title>
        <authorList>
            <person name="Sun Y."/>
            <person name="Deng T."/>
            <person name="Zhang A."/>
            <person name="Moore M.J."/>
            <person name="Landis J.B."/>
            <person name="Lin N."/>
            <person name="Zhang H."/>
            <person name="Zhang X."/>
            <person name="Huang J."/>
            <person name="Zhang X."/>
            <person name="Sun H."/>
            <person name="Wang H."/>
        </authorList>
    </citation>
    <scope>NUCLEOTIDE SEQUENCE [LARGE SCALE GENOMIC DNA]</scope>
    <source>
        <strain evidence="1">TB1705</strain>
        <tissue evidence="1">Leaf</tissue>
    </source>
</reference>
<accession>A0A7J7NTW9</accession>
<evidence type="ECO:0000313" key="2">
    <source>
        <dbReference type="Proteomes" id="UP000541444"/>
    </source>
</evidence>